<keyword evidence="1" id="KW-0812">Transmembrane</keyword>
<evidence type="ECO:0000313" key="2">
    <source>
        <dbReference type="EMBL" id="CAD8054809.1"/>
    </source>
</evidence>
<evidence type="ECO:0000313" key="3">
    <source>
        <dbReference type="Proteomes" id="UP000688137"/>
    </source>
</evidence>
<accession>A0A8S1KI12</accession>
<organism evidence="2 3">
    <name type="scientific">Paramecium primaurelia</name>
    <dbReference type="NCBI Taxonomy" id="5886"/>
    <lineage>
        <taxon>Eukaryota</taxon>
        <taxon>Sar</taxon>
        <taxon>Alveolata</taxon>
        <taxon>Ciliophora</taxon>
        <taxon>Intramacronucleata</taxon>
        <taxon>Oligohymenophorea</taxon>
        <taxon>Peniculida</taxon>
        <taxon>Parameciidae</taxon>
        <taxon>Paramecium</taxon>
    </lineage>
</organism>
<reference evidence="2" key="1">
    <citation type="submission" date="2021-01" db="EMBL/GenBank/DDBJ databases">
        <authorList>
            <consortium name="Genoscope - CEA"/>
            <person name="William W."/>
        </authorList>
    </citation>
    <scope>NUCLEOTIDE SEQUENCE</scope>
</reference>
<protein>
    <submittedName>
        <fullName evidence="2">Uncharacterized protein</fullName>
    </submittedName>
</protein>
<gene>
    <name evidence="2" type="ORF">PPRIM_AZ9-3.1.T0220218</name>
</gene>
<keyword evidence="1" id="KW-1133">Transmembrane helix</keyword>
<proteinExistence type="predicted"/>
<comment type="caution">
    <text evidence="2">The sequence shown here is derived from an EMBL/GenBank/DDBJ whole genome shotgun (WGS) entry which is preliminary data.</text>
</comment>
<dbReference type="EMBL" id="CAJJDM010000020">
    <property type="protein sequence ID" value="CAD8054809.1"/>
    <property type="molecule type" value="Genomic_DNA"/>
</dbReference>
<dbReference type="Proteomes" id="UP000688137">
    <property type="component" value="Unassembled WGS sequence"/>
</dbReference>
<evidence type="ECO:0000256" key="1">
    <source>
        <dbReference type="SAM" id="Phobius"/>
    </source>
</evidence>
<keyword evidence="1" id="KW-0472">Membrane</keyword>
<keyword evidence="3" id="KW-1185">Reference proteome</keyword>
<dbReference type="OMA" id="IMENTNY"/>
<name>A0A8S1KI12_PARPR</name>
<feature type="transmembrane region" description="Helical" evidence="1">
    <location>
        <begin position="49"/>
        <end position="68"/>
    </location>
</feature>
<sequence length="148" mass="17805">MSEYFMQFQKLQKRIQLREKASDEAWQVLQGEERQNLLNGINFYNYRFFALRTFPIAIIGILLMTPVLQTKSRFFVKELSLIFGFSGGIIYGDYQNSEYFWNNYGKIIMENTNYNDSGLTQDQMEKMRKLYEKSKNYRPDNKTDKMYE</sequence>
<dbReference type="AlphaFoldDB" id="A0A8S1KI12"/>